<dbReference type="OrthoDB" id="2447694at2759"/>
<gene>
    <name evidence="1" type="ORF">DERYTH_LOCUS20449</name>
</gene>
<keyword evidence="2" id="KW-1185">Reference proteome</keyword>
<comment type="caution">
    <text evidence="1">The sequence shown here is derived from an EMBL/GenBank/DDBJ whole genome shotgun (WGS) entry which is preliminary data.</text>
</comment>
<reference evidence="1" key="1">
    <citation type="submission" date="2021-06" db="EMBL/GenBank/DDBJ databases">
        <authorList>
            <person name="Kallberg Y."/>
            <person name="Tangrot J."/>
            <person name="Rosling A."/>
        </authorList>
    </citation>
    <scope>NUCLEOTIDE SEQUENCE</scope>
    <source>
        <strain evidence="1">MA453B</strain>
    </source>
</reference>
<accession>A0A9N9P461</accession>
<sequence>YMSRTKSESSKHLHDPDFLSKSASLFNNRDVRALNVNFQSAQAGDVIPDRNVEIPQEYVLPSVNRALLDMRDLEISQLSQNNDVRTFINKLQRVTRNVDVDIGTGEAFTDTLVAHLLFRAINFDQWPMIVELHPMLKFSVGQSVFSAKVGFVINSKHFKQYSMLVVEDKHLANVRPTYGYGEPQIVAEMLACGDENIREAHMAYDMIIFVVRVVSTYVTFYRASIQKDYWDELSLGCPQKHSITIFRWPGNNSDPFLGFDLAESNGRKDVLEALCKIRQYIME</sequence>
<evidence type="ECO:0000313" key="1">
    <source>
        <dbReference type="EMBL" id="CAG8786194.1"/>
    </source>
</evidence>
<dbReference type="Proteomes" id="UP000789405">
    <property type="component" value="Unassembled WGS sequence"/>
</dbReference>
<evidence type="ECO:0000313" key="2">
    <source>
        <dbReference type="Proteomes" id="UP000789405"/>
    </source>
</evidence>
<dbReference type="AlphaFoldDB" id="A0A9N9P461"/>
<organism evidence="1 2">
    <name type="scientific">Dentiscutata erythropus</name>
    <dbReference type="NCBI Taxonomy" id="1348616"/>
    <lineage>
        <taxon>Eukaryota</taxon>
        <taxon>Fungi</taxon>
        <taxon>Fungi incertae sedis</taxon>
        <taxon>Mucoromycota</taxon>
        <taxon>Glomeromycotina</taxon>
        <taxon>Glomeromycetes</taxon>
        <taxon>Diversisporales</taxon>
        <taxon>Gigasporaceae</taxon>
        <taxon>Dentiscutata</taxon>
    </lineage>
</organism>
<proteinExistence type="predicted"/>
<name>A0A9N9P461_9GLOM</name>
<dbReference type="EMBL" id="CAJVPY010024117">
    <property type="protein sequence ID" value="CAG8786194.1"/>
    <property type="molecule type" value="Genomic_DNA"/>
</dbReference>
<feature type="non-terminal residue" evidence="1">
    <location>
        <position position="283"/>
    </location>
</feature>
<protein>
    <submittedName>
        <fullName evidence="1">13669_t:CDS:1</fullName>
    </submittedName>
</protein>